<name>A0A2T7PDN5_POMCA</name>
<evidence type="ECO:0000313" key="3">
    <source>
        <dbReference type="Proteomes" id="UP000245119"/>
    </source>
</evidence>
<feature type="region of interest" description="Disordered" evidence="1">
    <location>
        <begin position="40"/>
        <end position="62"/>
    </location>
</feature>
<sequence length="62" mass="7231">MPERSEEVFVRWGESTRGGRHVHTRNPPLCFVRPSASKVTNQAVNEANKQQQQQQQQQQEEQ</sequence>
<keyword evidence="3" id="KW-1185">Reference proteome</keyword>
<feature type="compositionally biased region" description="Polar residues" evidence="1">
    <location>
        <begin position="40"/>
        <end position="49"/>
    </location>
</feature>
<feature type="region of interest" description="Disordered" evidence="1">
    <location>
        <begin position="15"/>
        <end position="34"/>
    </location>
</feature>
<proteinExistence type="predicted"/>
<gene>
    <name evidence="2" type="ORF">C0Q70_06945</name>
</gene>
<reference evidence="2 3" key="1">
    <citation type="submission" date="2018-04" db="EMBL/GenBank/DDBJ databases">
        <title>The genome of golden apple snail Pomacea canaliculata provides insight into stress tolerance and invasive adaptation.</title>
        <authorList>
            <person name="Liu C."/>
            <person name="Liu B."/>
            <person name="Ren Y."/>
            <person name="Zhang Y."/>
            <person name="Wang H."/>
            <person name="Li S."/>
            <person name="Jiang F."/>
            <person name="Yin L."/>
            <person name="Zhang G."/>
            <person name="Qian W."/>
            <person name="Fan W."/>
        </authorList>
    </citation>
    <scope>NUCLEOTIDE SEQUENCE [LARGE SCALE GENOMIC DNA]</scope>
    <source>
        <strain evidence="2">SZHN2017</strain>
        <tissue evidence="2">Muscle</tissue>
    </source>
</reference>
<dbReference type="AlphaFoldDB" id="A0A2T7PDN5"/>
<dbReference type="EMBL" id="PZQS01000004">
    <property type="protein sequence ID" value="PVD31532.1"/>
    <property type="molecule type" value="Genomic_DNA"/>
</dbReference>
<protein>
    <submittedName>
        <fullName evidence="2">Uncharacterized protein</fullName>
    </submittedName>
</protein>
<evidence type="ECO:0000256" key="1">
    <source>
        <dbReference type="SAM" id="MobiDB-lite"/>
    </source>
</evidence>
<feature type="compositionally biased region" description="Low complexity" evidence="1">
    <location>
        <begin position="50"/>
        <end position="62"/>
    </location>
</feature>
<comment type="caution">
    <text evidence="2">The sequence shown here is derived from an EMBL/GenBank/DDBJ whole genome shotgun (WGS) entry which is preliminary data.</text>
</comment>
<organism evidence="2 3">
    <name type="scientific">Pomacea canaliculata</name>
    <name type="common">Golden apple snail</name>
    <dbReference type="NCBI Taxonomy" id="400727"/>
    <lineage>
        <taxon>Eukaryota</taxon>
        <taxon>Metazoa</taxon>
        <taxon>Spiralia</taxon>
        <taxon>Lophotrochozoa</taxon>
        <taxon>Mollusca</taxon>
        <taxon>Gastropoda</taxon>
        <taxon>Caenogastropoda</taxon>
        <taxon>Architaenioglossa</taxon>
        <taxon>Ampullarioidea</taxon>
        <taxon>Ampullariidae</taxon>
        <taxon>Pomacea</taxon>
    </lineage>
</organism>
<evidence type="ECO:0000313" key="2">
    <source>
        <dbReference type="EMBL" id="PVD31532.1"/>
    </source>
</evidence>
<dbReference type="Proteomes" id="UP000245119">
    <property type="component" value="Linkage Group LG4"/>
</dbReference>
<accession>A0A2T7PDN5</accession>